<sequence>MADAYDCEAADRLQGVIVLCGVVFVLHRPGQRAKNLWSEVPAGGRPDHMEESGLEPEGWPLTVMTTT</sequence>
<evidence type="ECO:0000256" key="1">
    <source>
        <dbReference type="SAM" id="MobiDB-lite"/>
    </source>
</evidence>
<keyword evidence="3" id="KW-1185">Reference proteome</keyword>
<protein>
    <submittedName>
        <fullName evidence="2">Uncharacterized protein</fullName>
    </submittedName>
</protein>
<accession>A0A4Z2GKT4</accession>
<dbReference type="EMBL" id="SRLO01000496">
    <property type="protein sequence ID" value="TNN54086.1"/>
    <property type="molecule type" value="Genomic_DNA"/>
</dbReference>
<feature type="region of interest" description="Disordered" evidence="1">
    <location>
        <begin position="38"/>
        <end position="67"/>
    </location>
</feature>
<comment type="caution">
    <text evidence="2">The sequence shown here is derived from an EMBL/GenBank/DDBJ whole genome shotgun (WGS) entry which is preliminary data.</text>
</comment>
<evidence type="ECO:0000313" key="3">
    <source>
        <dbReference type="Proteomes" id="UP000314294"/>
    </source>
</evidence>
<dbReference type="Proteomes" id="UP000314294">
    <property type="component" value="Unassembled WGS sequence"/>
</dbReference>
<name>A0A4Z2GKT4_9TELE</name>
<organism evidence="2 3">
    <name type="scientific">Liparis tanakae</name>
    <name type="common">Tanaka's snailfish</name>
    <dbReference type="NCBI Taxonomy" id="230148"/>
    <lineage>
        <taxon>Eukaryota</taxon>
        <taxon>Metazoa</taxon>
        <taxon>Chordata</taxon>
        <taxon>Craniata</taxon>
        <taxon>Vertebrata</taxon>
        <taxon>Euteleostomi</taxon>
        <taxon>Actinopterygii</taxon>
        <taxon>Neopterygii</taxon>
        <taxon>Teleostei</taxon>
        <taxon>Neoteleostei</taxon>
        <taxon>Acanthomorphata</taxon>
        <taxon>Eupercaria</taxon>
        <taxon>Perciformes</taxon>
        <taxon>Cottioidei</taxon>
        <taxon>Cottales</taxon>
        <taxon>Liparidae</taxon>
        <taxon>Liparis</taxon>
    </lineage>
</organism>
<proteinExistence type="predicted"/>
<evidence type="ECO:0000313" key="2">
    <source>
        <dbReference type="EMBL" id="TNN54086.1"/>
    </source>
</evidence>
<gene>
    <name evidence="2" type="ORF">EYF80_035707</name>
</gene>
<reference evidence="2 3" key="1">
    <citation type="submission" date="2019-03" db="EMBL/GenBank/DDBJ databases">
        <title>First draft genome of Liparis tanakae, snailfish: a comprehensive survey of snailfish specific genes.</title>
        <authorList>
            <person name="Kim W."/>
            <person name="Song I."/>
            <person name="Jeong J.-H."/>
            <person name="Kim D."/>
            <person name="Kim S."/>
            <person name="Ryu S."/>
            <person name="Song J.Y."/>
            <person name="Lee S.K."/>
        </authorList>
    </citation>
    <scope>NUCLEOTIDE SEQUENCE [LARGE SCALE GENOMIC DNA]</scope>
    <source>
        <tissue evidence="2">Muscle</tissue>
    </source>
</reference>
<dbReference type="AlphaFoldDB" id="A0A4Z2GKT4"/>